<reference evidence="6 7" key="1">
    <citation type="submission" date="2019-07" db="EMBL/GenBank/DDBJ databases">
        <title>Sphingomonas solaris sp. nov., isolated from a solar panel from Boston, Massachusetts.</title>
        <authorList>
            <person name="Tanner K."/>
            <person name="Pascual J."/>
            <person name="Mancuso C."/>
            <person name="Pereto J."/>
            <person name="Khalil A."/>
            <person name="Vilanova C."/>
        </authorList>
    </citation>
    <scope>NUCLEOTIDE SEQUENCE [LARGE SCALE GENOMIC DNA]</scope>
    <source>
        <strain evidence="6 7">R4DWN</strain>
    </source>
</reference>
<dbReference type="PIRSF" id="PIRSF033913">
    <property type="entry name" value="S-S_format_DsbB"/>
    <property type="match status" value="1"/>
</dbReference>
<proteinExistence type="predicted"/>
<evidence type="ECO:0000256" key="1">
    <source>
        <dbReference type="ARBA" id="ARBA00004141"/>
    </source>
</evidence>
<keyword evidence="7" id="KW-1185">Reference proteome</keyword>
<feature type="transmembrane region" description="Helical" evidence="5">
    <location>
        <begin position="40"/>
        <end position="57"/>
    </location>
</feature>
<dbReference type="EMBL" id="VNIM01000043">
    <property type="protein sequence ID" value="TVV73685.1"/>
    <property type="molecule type" value="Genomic_DNA"/>
</dbReference>
<dbReference type="SUPFAM" id="SSF158442">
    <property type="entry name" value="DsbB-like"/>
    <property type="match status" value="1"/>
</dbReference>
<dbReference type="RefSeq" id="WP_145151781.1">
    <property type="nucleotide sequence ID" value="NZ_VNIM01000043.1"/>
</dbReference>
<evidence type="ECO:0000313" key="6">
    <source>
        <dbReference type="EMBL" id="TVV73685.1"/>
    </source>
</evidence>
<feature type="transmembrane region" description="Helical" evidence="5">
    <location>
        <begin position="64"/>
        <end position="85"/>
    </location>
</feature>
<evidence type="ECO:0000256" key="4">
    <source>
        <dbReference type="ARBA" id="ARBA00023136"/>
    </source>
</evidence>
<dbReference type="InterPro" id="IPR024199">
    <property type="entry name" value="Uncharacterised_DsbB"/>
</dbReference>
<sequence>MIAFARARWLALLLPAALMAGALGSQYIGGLFPCEMCHWQRWPHYAAIVLALAAFAGGRASRPLVVLAALCILASGAIGAFHAGVEYHWWQGLTRCSTAPGSGGGDILADIMATPLIQCDRAQWTLFGVSLAGWNALFSLAGGTAILALCLKRPR</sequence>
<dbReference type="GO" id="GO:0006457">
    <property type="term" value="P:protein folding"/>
    <property type="evidence" value="ECO:0007669"/>
    <property type="project" value="InterPro"/>
</dbReference>
<dbReference type="OrthoDB" id="9808637at2"/>
<dbReference type="InterPro" id="IPR023380">
    <property type="entry name" value="DsbB-like_sf"/>
</dbReference>
<keyword evidence="2 5" id="KW-0812">Transmembrane</keyword>
<dbReference type="AlphaFoldDB" id="A0A558R2R9"/>
<dbReference type="GO" id="GO:0016020">
    <property type="term" value="C:membrane"/>
    <property type="evidence" value="ECO:0007669"/>
    <property type="project" value="UniProtKB-SubCell"/>
</dbReference>
<gene>
    <name evidence="6" type="ORF">FOY91_11565</name>
</gene>
<dbReference type="InterPro" id="IPR003752">
    <property type="entry name" value="DiS_bond_form_DsbB/BdbC"/>
</dbReference>
<evidence type="ECO:0000256" key="3">
    <source>
        <dbReference type="ARBA" id="ARBA00022989"/>
    </source>
</evidence>
<protein>
    <submittedName>
        <fullName evidence="6">Disulfide bond formation protein B</fullName>
    </submittedName>
</protein>
<comment type="subcellular location">
    <subcellularLocation>
        <location evidence="1">Membrane</location>
        <topology evidence="1">Multi-pass membrane protein</topology>
    </subcellularLocation>
</comment>
<keyword evidence="4 5" id="KW-0472">Membrane</keyword>
<name>A0A558R2R9_9SPHN</name>
<dbReference type="Gene3D" id="1.20.1550.10">
    <property type="entry name" value="DsbB-like"/>
    <property type="match status" value="1"/>
</dbReference>
<feature type="transmembrane region" description="Helical" evidence="5">
    <location>
        <begin position="131"/>
        <end position="151"/>
    </location>
</feature>
<evidence type="ECO:0000313" key="7">
    <source>
        <dbReference type="Proteomes" id="UP000318681"/>
    </source>
</evidence>
<accession>A0A558R2R9</accession>
<dbReference type="Proteomes" id="UP000318681">
    <property type="component" value="Unassembled WGS sequence"/>
</dbReference>
<evidence type="ECO:0000256" key="2">
    <source>
        <dbReference type="ARBA" id="ARBA00022692"/>
    </source>
</evidence>
<comment type="caution">
    <text evidence="6">The sequence shown here is derived from an EMBL/GenBank/DDBJ whole genome shotgun (WGS) entry which is preliminary data.</text>
</comment>
<dbReference type="Pfam" id="PF02600">
    <property type="entry name" value="DsbB"/>
    <property type="match status" value="1"/>
</dbReference>
<evidence type="ECO:0000256" key="5">
    <source>
        <dbReference type="SAM" id="Phobius"/>
    </source>
</evidence>
<dbReference type="GO" id="GO:0015035">
    <property type="term" value="F:protein-disulfide reductase activity"/>
    <property type="evidence" value="ECO:0007669"/>
    <property type="project" value="InterPro"/>
</dbReference>
<keyword evidence="3 5" id="KW-1133">Transmembrane helix</keyword>
<organism evidence="6 7">
    <name type="scientific">Alterirhizorhabdus solaris</name>
    <dbReference type="NCBI Taxonomy" id="2529389"/>
    <lineage>
        <taxon>Bacteria</taxon>
        <taxon>Pseudomonadati</taxon>
        <taxon>Pseudomonadota</taxon>
        <taxon>Alphaproteobacteria</taxon>
        <taxon>Sphingomonadales</taxon>
        <taxon>Rhizorhabdaceae</taxon>
        <taxon>Alterirhizorhabdus</taxon>
    </lineage>
</organism>